<evidence type="ECO:0000256" key="1">
    <source>
        <dbReference type="ARBA" id="ARBA00022729"/>
    </source>
</evidence>
<proteinExistence type="predicted"/>
<dbReference type="SUPFAM" id="SSF51445">
    <property type="entry name" value="(Trans)glycosidases"/>
    <property type="match status" value="1"/>
</dbReference>
<accession>A0A1L9QWX0</accession>
<dbReference type="Proteomes" id="UP000183940">
    <property type="component" value="Unassembled WGS sequence"/>
</dbReference>
<dbReference type="Pfam" id="PF02638">
    <property type="entry name" value="GHL10"/>
    <property type="match status" value="1"/>
</dbReference>
<evidence type="ECO:0000259" key="2">
    <source>
        <dbReference type="Pfam" id="PF02638"/>
    </source>
</evidence>
<comment type="caution">
    <text evidence="3">The sequence shown here is derived from an EMBL/GenBank/DDBJ whole genome shotgun (WGS) entry which is preliminary data.</text>
</comment>
<dbReference type="PANTHER" id="PTHR43405">
    <property type="entry name" value="GLYCOSYL HYDROLASE DIGH"/>
    <property type="match status" value="1"/>
</dbReference>
<dbReference type="EMBL" id="MLAW01000003">
    <property type="protein sequence ID" value="OJJ27112.1"/>
    <property type="molecule type" value="Genomic_DNA"/>
</dbReference>
<keyword evidence="1" id="KW-0732">Signal</keyword>
<sequence length="393" mass="45437">MRAIIKRPWQWVSLSLIITVLIMGLQAVKPIQANPPKAIDEIRGVWLTNVSSAVLYSPWGIDRAIAQLSQLNFNTIYPVAWNRGVTFYPSDTAKETIGRQQDVLLNTIRFRQDTLEEIITLGHEQGMRVIPWFEYGFMAPKNSLLAKRHPSWLAQSRDGQALNYHGKYGLDWLNPLHPEVQQLLIDLIVEVVTRYDVDGIQLDDHFSLPVELGYDPFTLWLYQQEHNGEIPPENYQNEAWMRWRANKLTDVVKRIHDRVKEIKPDCIVSLSPNPRAFAYRNYLQDWQTWVEAGLIDELVIQVYRSGMDSFLRDLPDPVIPKLQQKIPVAIGISTGTVRTPIPLNLIEQQVNAVRDRALDGFSFFYWESLWGYIAPESPQVRRRGLQEIIAKTE</sequence>
<dbReference type="InterPro" id="IPR003790">
    <property type="entry name" value="GHL10"/>
</dbReference>
<dbReference type="InterPro" id="IPR052177">
    <property type="entry name" value="Divisome_Glycosyl_Hydrolase"/>
</dbReference>
<name>A0A1L9QWX0_9CYAN</name>
<feature type="domain" description="Glycosyl hydrolase-like 10" evidence="2">
    <location>
        <begin position="41"/>
        <end position="344"/>
    </location>
</feature>
<keyword evidence="4" id="KW-1185">Reference proteome</keyword>
<dbReference type="PANTHER" id="PTHR43405:SF1">
    <property type="entry name" value="GLYCOSYL HYDROLASE DIGH"/>
    <property type="match status" value="1"/>
</dbReference>
<protein>
    <recommendedName>
        <fullName evidence="2">Glycosyl hydrolase-like 10 domain-containing protein</fullName>
    </recommendedName>
</protein>
<gene>
    <name evidence="3" type="ORF">BI308_03440</name>
</gene>
<reference evidence="3" key="1">
    <citation type="submission" date="2016-10" db="EMBL/GenBank/DDBJ databases">
        <title>CRISPR-Cas defence system in Roseofilum reptotaenium: evidence of a bacteriophage-cyanobacterium arms race in the coral black band disease.</title>
        <authorList>
            <person name="Buerger P."/>
            <person name="Wood-Charlson E.M."/>
            <person name="Weynberg K.D."/>
            <person name="Willis B."/>
            <person name="Van Oppen M.J."/>
        </authorList>
    </citation>
    <scope>NUCLEOTIDE SEQUENCE [LARGE SCALE GENOMIC DNA]</scope>
    <source>
        <strain evidence="3">AO1-A</strain>
    </source>
</reference>
<dbReference type="STRING" id="1925591.BI308_03440"/>
<evidence type="ECO:0000313" key="4">
    <source>
        <dbReference type="Proteomes" id="UP000183940"/>
    </source>
</evidence>
<evidence type="ECO:0000313" key="3">
    <source>
        <dbReference type="EMBL" id="OJJ27112.1"/>
    </source>
</evidence>
<organism evidence="3 4">
    <name type="scientific">Roseofilum reptotaenium AO1-A</name>
    <dbReference type="NCBI Taxonomy" id="1925591"/>
    <lineage>
        <taxon>Bacteria</taxon>
        <taxon>Bacillati</taxon>
        <taxon>Cyanobacteriota</taxon>
        <taxon>Cyanophyceae</taxon>
        <taxon>Desertifilales</taxon>
        <taxon>Desertifilaceae</taxon>
        <taxon>Roseofilum</taxon>
    </lineage>
</organism>
<dbReference type="AlphaFoldDB" id="A0A1L9QWX0"/>
<dbReference type="Gene3D" id="3.20.20.80">
    <property type="entry name" value="Glycosidases"/>
    <property type="match status" value="1"/>
</dbReference>
<dbReference type="InterPro" id="IPR017853">
    <property type="entry name" value="GH"/>
</dbReference>